<feature type="compositionally biased region" description="Gly residues" evidence="10">
    <location>
        <begin position="331"/>
        <end position="343"/>
    </location>
</feature>
<keyword evidence="5" id="KW-0418">Kinase</keyword>
<evidence type="ECO:0000256" key="10">
    <source>
        <dbReference type="SAM" id="MobiDB-lite"/>
    </source>
</evidence>
<dbReference type="SUPFAM" id="SSF48452">
    <property type="entry name" value="TPR-like"/>
    <property type="match status" value="1"/>
</dbReference>
<evidence type="ECO:0000256" key="3">
    <source>
        <dbReference type="ARBA" id="ARBA00022679"/>
    </source>
</evidence>
<reference evidence="12" key="1">
    <citation type="submission" date="2023-07" db="EMBL/GenBank/DDBJ databases">
        <title>Comparative genomics of wheat-associated soil bacteria to identify genetic determinants of phenazine resistance.</title>
        <authorList>
            <person name="Mouncey N."/>
        </authorList>
    </citation>
    <scope>NUCLEOTIDE SEQUENCE</scope>
    <source>
        <strain evidence="12">V4I22</strain>
    </source>
</reference>
<evidence type="ECO:0000256" key="4">
    <source>
        <dbReference type="ARBA" id="ARBA00022741"/>
    </source>
</evidence>
<evidence type="ECO:0000256" key="5">
    <source>
        <dbReference type="ARBA" id="ARBA00022777"/>
    </source>
</evidence>
<evidence type="ECO:0000256" key="8">
    <source>
        <dbReference type="ARBA" id="ARBA00048679"/>
    </source>
</evidence>
<evidence type="ECO:0000256" key="9">
    <source>
        <dbReference type="PROSITE-ProRule" id="PRU10141"/>
    </source>
</evidence>
<dbReference type="InterPro" id="IPR031636">
    <property type="entry name" value="PknG_TPR"/>
</dbReference>
<keyword evidence="3" id="KW-0808">Transferase</keyword>
<proteinExistence type="predicted"/>
<dbReference type="PROSITE" id="PS00107">
    <property type="entry name" value="PROTEIN_KINASE_ATP"/>
    <property type="match status" value="1"/>
</dbReference>
<dbReference type="Pfam" id="PF00069">
    <property type="entry name" value="Pkinase"/>
    <property type="match status" value="1"/>
</dbReference>
<evidence type="ECO:0000256" key="6">
    <source>
        <dbReference type="ARBA" id="ARBA00022840"/>
    </source>
</evidence>
<dbReference type="RefSeq" id="WP_306985456.1">
    <property type="nucleotide sequence ID" value="NZ_JAUSZV010000005.1"/>
</dbReference>
<feature type="region of interest" description="Disordered" evidence="10">
    <location>
        <begin position="211"/>
        <end position="232"/>
    </location>
</feature>
<comment type="caution">
    <text evidence="12">The sequence shown here is derived from an EMBL/GenBank/DDBJ whole genome shotgun (WGS) entry which is preliminary data.</text>
</comment>
<dbReference type="EMBL" id="JAUSZV010000005">
    <property type="protein sequence ID" value="MDQ0912797.1"/>
    <property type="molecule type" value="Genomic_DNA"/>
</dbReference>
<dbReference type="Pfam" id="PF16918">
    <property type="entry name" value="PknG_TPR"/>
    <property type="match status" value="1"/>
</dbReference>
<dbReference type="SMART" id="SM00220">
    <property type="entry name" value="S_TKc"/>
    <property type="match status" value="1"/>
</dbReference>
<dbReference type="GO" id="GO:0005524">
    <property type="term" value="F:ATP binding"/>
    <property type="evidence" value="ECO:0007669"/>
    <property type="project" value="UniProtKB-UniRule"/>
</dbReference>
<dbReference type="PANTHER" id="PTHR24363">
    <property type="entry name" value="SERINE/THREONINE PROTEIN KINASE"/>
    <property type="match status" value="1"/>
</dbReference>
<evidence type="ECO:0000256" key="1">
    <source>
        <dbReference type="ARBA" id="ARBA00012513"/>
    </source>
</evidence>
<dbReference type="InterPro" id="IPR000719">
    <property type="entry name" value="Prot_kinase_dom"/>
</dbReference>
<feature type="region of interest" description="Disordered" evidence="10">
    <location>
        <begin position="415"/>
        <end position="612"/>
    </location>
</feature>
<feature type="region of interest" description="Disordered" evidence="10">
    <location>
        <begin position="754"/>
        <end position="787"/>
    </location>
</feature>
<dbReference type="InterPro" id="IPR011990">
    <property type="entry name" value="TPR-like_helical_dom_sf"/>
</dbReference>
<name>A0AAW8FRM2_9ACTN</name>
<protein>
    <recommendedName>
        <fullName evidence="1">non-specific serine/threonine protein kinase</fullName>
        <ecNumber evidence="1">2.7.11.1</ecNumber>
    </recommendedName>
</protein>
<dbReference type="Proteomes" id="UP001234216">
    <property type="component" value="Unassembled WGS sequence"/>
</dbReference>
<organism evidence="12 13">
    <name type="scientific">Streptomyces canus</name>
    <dbReference type="NCBI Taxonomy" id="58343"/>
    <lineage>
        <taxon>Bacteria</taxon>
        <taxon>Bacillati</taxon>
        <taxon>Actinomycetota</taxon>
        <taxon>Actinomycetes</taxon>
        <taxon>Kitasatosporales</taxon>
        <taxon>Streptomycetaceae</taxon>
        <taxon>Streptomyces</taxon>
        <taxon>Streptomyces aurantiacus group</taxon>
    </lineage>
</organism>
<dbReference type="EC" id="2.7.11.1" evidence="1"/>
<dbReference type="SUPFAM" id="SSF56112">
    <property type="entry name" value="Protein kinase-like (PK-like)"/>
    <property type="match status" value="1"/>
</dbReference>
<feature type="region of interest" description="Disordered" evidence="10">
    <location>
        <begin position="647"/>
        <end position="674"/>
    </location>
</feature>
<keyword evidence="2" id="KW-0723">Serine/threonine-protein kinase</keyword>
<accession>A0AAW8FRM2</accession>
<gene>
    <name evidence="12" type="ORF">QFZ22_008782</name>
</gene>
<comment type="catalytic activity">
    <reaction evidence="7">
        <text>L-threonyl-[protein] + ATP = O-phospho-L-threonyl-[protein] + ADP + H(+)</text>
        <dbReference type="Rhea" id="RHEA:46608"/>
        <dbReference type="Rhea" id="RHEA-COMP:11060"/>
        <dbReference type="Rhea" id="RHEA-COMP:11605"/>
        <dbReference type="ChEBI" id="CHEBI:15378"/>
        <dbReference type="ChEBI" id="CHEBI:30013"/>
        <dbReference type="ChEBI" id="CHEBI:30616"/>
        <dbReference type="ChEBI" id="CHEBI:61977"/>
        <dbReference type="ChEBI" id="CHEBI:456216"/>
        <dbReference type="EC" id="2.7.11.1"/>
    </reaction>
</comment>
<evidence type="ECO:0000256" key="2">
    <source>
        <dbReference type="ARBA" id="ARBA00022527"/>
    </source>
</evidence>
<comment type="catalytic activity">
    <reaction evidence="8">
        <text>L-seryl-[protein] + ATP = O-phospho-L-seryl-[protein] + ADP + H(+)</text>
        <dbReference type="Rhea" id="RHEA:17989"/>
        <dbReference type="Rhea" id="RHEA-COMP:9863"/>
        <dbReference type="Rhea" id="RHEA-COMP:11604"/>
        <dbReference type="ChEBI" id="CHEBI:15378"/>
        <dbReference type="ChEBI" id="CHEBI:29999"/>
        <dbReference type="ChEBI" id="CHEBI:30616"/>
        <dbReference type="ChEBI" id="CHEBI:83421"/>
        <dbReference type="ChEBI" id="CHEBI:456216"/>
        <dbReference type="EC" id="2.7.11.1"/>
    </reaction>
</comment>
<feature type="compositionally biased region" description="Pro residues" evidence="10">
    <location>
        <begin position="757"/>
        <end position="767"/>
    </location>
</feature>
<sequence>MYLRAAHVDLPAENPDPTVLPTITLLGRGWDTGGDPGEVPLLPGQLLAGQYRLIRPLGYGGMGEVYLALDTKVDNREVAIKILHPEQAAAAAGALARERRALVDLGHDDIIRVFNYGHHPEVGDFLVLQYVDGLTLEEVRARAELNPGEFGGHRFHEFVLAYGVRILSALAYLHADRPSKVYGDLKPDNVMHDGTTTKIIDVGSVRPVGAPGMTTKGFSAPTVGPNGESREQDDLFSLGETLRRLSGLGRSAADLARLGDLGTLGGAAGADADAASASAVEAAPAAAEASPASDEAWAAGETLAAGETPGVHGVLVTGGTSGVARASGAEGSLGVGETAGGGQTSAAEVASGVEGASGGGEALGAAGASGAEGVLGVGETVGWGQTSGVAWTAGAKEALGAARASGAEAALEVGATADVGPTPGSVRTSGVGEFSGGAETLGLAQGSGTGDSSGADEASDAKQKSGGEGALEVGATADVGPTPGSVRMSGVGEFSGGAETLGLAQGSGTGDSSGADEASDARQKSGGEAALEVGATADVGPTPGSVRTSGVGEFSGGAETLGLAQGSGTGDSSGADEASDAKQRSGGEGAPGVGETAGAVHGAGAEGALDGGETAAVARTSGVGDAPDIGGNAFVPGAAHADVAESRLGGGRSSARVPQPARESWAPEDATAPVPRGLGLLSLARVLHRATLSEPAGRFADAREMDQQLRGVFRELRSLRTGTETFEPSPLFLQSPYALDGALGSAPPLAHWAAPDAPSPFDPPPPTEVAQRLPVPRPDPRDEHHAELSRLADAAPEALLQHIGDWRDSTEVHLLRCRLRLRNPADGPGAAERELRAAEARIGPRRAPYDWRLDWHHGLLALAREQVVAARRHFDRVYAAIPGEYAPKLALGHCAERLGRRHEALTFYEAVGLRNPSLGSAAFGAARARLALGGETAREEAVRELDAVPQHSRHRTAARTAAVRIGIEYVRTGECDHQAPQRLGEVLGRLALLFHAHGLTDEEARVRMTVEAWEAVQGALARGALDAAGLAALSAGADPRLGLPPDEHGLREDLSRRYVTLAHQAARSTAPEDAAVAEILLDRAYEVRPLAFRHHRDSPWLGKRVAHWLRTIAYAPSHRTPSASRGPSPP</sequence>
<dbReference type="InterPro" id="IPR011009">
    <property type="entry name" value="Kinase-like_dom_sf"/>
</dbReference>
<feature type="binding site" evidence="9">
    <location>
        <position position="81"/>
    </location>
    <ligand>
        <name>ATP</name>
        <dbReference type="ChEBI" id="CHEBI:30616"/>
    </ligand>
</feature>
<dbReference type="Gene3D" id="1.10.510.10">
    <property type="entry name" value="Transferase(Phosphotransferase) domain 1"/>
    <property type="match status" value="1"/>
</dbReference>
<feature type="compositionally biased region" description="Basic and acidic residues" evidence="10">
    <location>
        <begin position="778"/>
        <end position="787"/>
    </location>
</feature>
<feature type="compositionally biased region" description="Low complexity" evidence="10">
    <location>
        <begin position="593"/>
        <end position="612"/>
    </location>
</feature>
<evidence type="ECO:0000313" key="13">
    <source>
        <dbReference type="Proteomes" id="UP001234216"/>
    </source>
</evidence>
<keyword evidence="4 9" id="KW-0547">Nucleotide-binding</keyword>
<feature type="region of interest" description="Disordered" evidence="10">
    <location>
        <begin position="326"/>
        <end position="358"/>
    </location>
</feature>
<feature type="domain" description="Protein kinase" evidence="11">
    <location>
        <begin position="51"/>
        <end position="315"/>
    </location>
</feature>
<dbReference type="Gene3D" id="3.30.200.20">
    <property type="entry name" value="Phosphorylase Kinase, domain 1"/>
    <property type="match status" value="1"/>
</dbReference>
<dbReference type="Gene3D" id="1.25.40.10">
    <property type="entry name" value="Tetratricopeptide repeat domain"/>
    <property type="match status" value="1"/>
</dbReference>
<evidence type="ECO:0000259" key="11">
    <source>
        <dbReference type="PROSITE" id="PS50011"/>
    </source>
</evidence>
<evidence type="ECO:0000256" key="7">
    <source>
        <dbReference type="ARBA" id="ARBA00047899"/>
    </source>
</evidence>
<keyword evidence="6 9" id="KW-0067">ATP-binding</keyword>
<feature type="compositionally biased region" description="Low complexity" evidence="10">
    <location>
        <begin position="345"/>
        <end position="354"/>
    </location>
</feature>
<dbReference type="PANTHER" id="PTHR24363:SF0">
    <property type="entry name" value="SERINE_THREONINE KINASE LIKE DOMAIN CONTAINING 1"/>
    <property type="match status" value="1"/>
</dbReference>
<dbReference type="AlphaFoldDB" id="A0AAW8FRM2"/>
<evidence type="ECO:0000313" key="12">
    <source>
        <dbReference type="EMBL" id="MDQ0912797.1"/>
    </source>
</evidence>
<dbReference type="InterPro" id="IPR017441">
    <property type="entry name" value="Protein_kinase_ATP_BS"/>
</dbReference>
<dbReference type="PROSITE" id="PS50011">
    <property type="entry name" value="PROTEIN_KINASE_DOM"/>
    <property type="match status" value="1"/>
</dbReference>
<dbReference type="GO" id="GO:0004674">
    <property type="term" value="F:protein serine/threonine kinase activity"/>
    <property type="evidence" value="ECO:0007669"/>
    <property type="project" value="UniProtKB-KW"/>
</dbReference>